<feature type="region of interest" description="Disordered" evidence="1">
    <location>
        <begin position="15"/>
        <end position="47"/>
    </location>
</feature>
<reference evidence="2 3" key="1">
    <citation type="submission" date="2024-03" db="EMBL/GenBank/DDBJ databases">
        <title>Adaptation during the transition from Ophiocordyceps entomopathogen to insect associate is accompanied by gene loss and intensified selection.</title>
        <authorList>
            <person name="Ward C.M."/>
            <person name="Onetto C.A."/>
            <person name="Borneman A.R."/>
        </authorList>
    </citation>
    <scope>NUCLEOTIDE SEQUENCE [LARGE SCALE GENOMIC DNA]</scope>
    <source>
        <strain evidence="2">AWRI1</strain>
        <tissue evidence="2">Single Adult Female</tissue>
    </source>
</reference>
<feature type="compositionally biased region" description="Basic and acidic residues" evidence="1">
    <location>
        <begin position="15"/>
        <end position="26"/>
    </location>
</feature>
<keyword evidence="3" id="KW-1185">Reference proteome</keyword>
<accession>A0AAN9TLQ1</accession>
<gene>
    <name evidence="2" type="ORF">V9T40_007463</name>
</gene>
<organism evidence="2 3">
    <name type="scientific">Parthenolecanium corni</name>
    <dbReference type="NCBI Taxonomy" id="536013"/>
    <lineage>
        <taxon>Eukaryota</taxon>
        <taxon>Metazoa</taxon>
        <taxon>Ecdysozoa</taxon>
        <taxon>Arthropoda</taxon>
        <taxon>Hexapoda</taxon>
        <taxon>Insecta</taxon>
        <taxon>Pterygota</taxon>
        <taxon>Neoptera</taxon>
        <taxon>Paraneoptera</taxon>
        <taxon>Hemiptera</taxon>
        <taxon>Sternorrhyncha</taxon>
        <taxon>Coccoidea</taxon>
        <taxon>Coccidae</taxon>
        <taxon>Parthenolecanium</taxon>
    </lineage>
</organism>
<dbReference type="Proteomes" id="UP001367676">
    <property type="component" value="Unassembled WGS sequence"/>
</dbReference>
<feature type="compositionally biased region" description="Low complexity" evidence="1">
    <location>
        <begin position="29"/>
        <end position="38"/>
    </location>
</feature>
<dbReference type="AlphaFoldDB" id="A0AAN9TLQ1"/>
<protein>
    <submittedName>
        <fullName evidence="2">Uncharacterized protein</fullName>
    </submittedName>
</protein>
<dbReference type="EMBL" id="JBBCAQ010000020">
    <property type="protein sequence ID" value="KAK7592711.1"/>
    <property type="molecule type" value="Genomic_DNA"/>
</dbReference>
<name>A0AAN9TLQ1_9HEMI</name>
<proteinExistence type="predicted"/>
<comment type="caution">
    <text evidence="2">The sequence shown here is derived from an EMBL/GenBank/DDBJ whole genome shotgun (WGS) entry which is preliminary data.</text>
</comment>
<evidence type="ECO:0000256" key="1">
    <source>
        <dbReference type="SAM" id="MobiDB-lite"/>
    </source>
</evidence>
<sequence length="206" mass="23590">MLLLFVYATLGYNESRRDEESDKSRDATQQQQQQQQQQRPVARSARIGPRIPSRHLRMWRPNNEVANFPYNFIFSTRRVPSKSTPRTRYAAAPPGAGSQYSAGCLNFRLNVSFSAGCLNFRLDGRLIFRPAFSIFGCHPKSAFFVCDSQVPQISIVCTLVVPSFHFTPHRLYCTPNQQLWASLHSLRHLQIATKPCEDEGFICEYL</sequence>
<evidence type="ECO:0000313" key="3">
    <source>
        <dbReference type="Proteomes" id="UP001367676"/>
    </source>
</evidence>
<evidence type="ECO:0000313" key="2">
    <source>
        <dbReference type="EMBL" id="KAK7592711.1"/>
    </source>
</evidence>